<dbReference type="Pfam" id="PF05721">
    <property type="entry name" value="PhyH"/>
    <property type="match status" value="1"/>
</dbReference>
<evidence type="ECO:0000256" key="4">
    <source>
        <dbReference type="ARBA" id="ARBA00034924"/>
    </source>
</evidence>
<evidence type="ECO:0000313" key="6">
    <source>
        <dbReference type="RefSeq" id="XP_025420955.1"/>
    </source>
</evidence>
<evidence type="ECO:0000313" key="7">
    <source>
        <dbReference type="RefSeq" id="XP_025420956.1"/>
    </source>
</evidence>
<proteinExistence type="inferred from homology"/>
<dbReference type="GeneID" id="112691047"/>
<dbReference type="GO" id="GO:0048244">
    <property type="term" value="F:phytanoyl-CoA dioxygenase activity"/>
    <property type="evidence" value="ECO:0007669"/>
    <property type="project" value="UniProtKB-EC"/>
</dbReference>
<dbReference type="OrthoDB" id="2328924at2759"/>
<dbReference type="PANTHER" id="PTHR21308:SF1">
    <property type="entry name" value="PHYTANOYL-COA DIOXYGENASE, PEROXISOMAL"/>
    <property type="match status" value="1"/>
</dbReference>
<dbReference type="GO" id="GO:0001561">
    <property type="term" value="P:fatty acid alpha-oxidation"/>
    <property type="evidence" value="ECO:0007669"/>
    <property type="project" value="InterPro"/>
</dbReference>
<keyword evidence="5" id="KW-1185">Reference proteome</keyword>
<evidence type="ECO:0000256" key="3">
    <source>
        <dbReference type="ARBA" id="ARBA00034921"/>
    </source>
</evidence>
<sequence length="305" mass="35333">MESEYAKNTSNYKYSISDLALTRKQQDFYETNGYLVVPKLVPDYLLDRCCNRFIDLCHGKVPQNQITLMKDVSRMKAGYQGEYLFGKAQDILWDEEFYEYARYPKMLDYIESFIGPNVMAMHSMFINKQPDIGTNSSRHPLHQDLHYFPFRPANLIVASWTACVPISIDNGCLYVVPGTHISDLYPHTYPDPKEGEINKMYHEMKINNYNDYEKVFLEMDKGDTVFFHPLLFHGSGVNKTKGFRKAISVHYASSNCNYIDVTGTTQDNIKNEIIDVMAKKGITDVDFTFAWKHRCRLIRGTKANL</sequence>
<dbReference type="Gene3D" id="2.60.120.620">
    <property type="entry name" value="q2cbj1_9rhob like domain"/>
    <property type="match status" value="1"/>
</dbReference>
<dbReference type="AlphaFoldDB" id="A0A8B8GDQ0"/>
<comment type="similarity">
    <text evidence="1">Belongs to the PhyH family.</text>
</comment>
<dbReference type="RefSeq" id="XP_025420956.1">
    <property type="nucleotide sequence ID" value="XM_025565171.1"/>
</dbReference>
<gene>
    <name evidence="6 7" type="primary">LOC112691047</name>
</gene>
<evidence type="ECO:0000313" key="5">
    <source>
        <dbReference type="Proteomes" id="UP000694846"/>
    </source>
</evidence>
<reference evidence="6 7" key="1">
    <citation type="submission" date="2025-04" db="UniProtKB">
        <authorList>
            <consortium name="RefSeq"/>
        </authorList>
    </citation>
    <scope>IDENTIFICATION</scope>
    <source>
        <tissue evidence="6 7">Whole body</tissue>
    </source>
</reference>
<evidence type="ECO:0000256" key="2">
    <source>
        <dbReference type="ARBA" id="ARBA00034809"/>
    </source>
</evidence>
<dbReference type="InterPro" id="IPR047128">
    <property type="entry name" value="PhyH"/>
</dbReference>
<name>A0A8B8GDQ0_9HEMI</name>
<dbReference type="RefSeq" id="XP_025420955.1">
    <property type="nucleotide sequence ID" value="XM_025565170.1"/>
</dbReference>
<dbReference type="EC" id="1.14.11.18" evidence="2"/>
<dbReference type="PANTHER" id="PTHR21308">
    <property type="entry name" value="PHYTANOYL-COA ALPHA-HYDROXYLASE"/>
    <property type="match status" value="1"/>
</dbReference>
<accession>A0A8B8GDQ0</accession>
<dbReference type="InterPro" id="IPR008775">
    <property type="entry name" value="Phytyl_CoA_dOase-like"/>
</dbReference>
<evidence type="ECO:0000256" key="1">
    <source>
        <dbReference type="ARBA" id="ARBA00005830"/>
    </source>
</evidence>
<protein>
    <recommendedName>
        <fullName evidence="2">phytanoyl-CoA dioxygenase</fullName>
        <ecNumber evidence="2">1.14.11.18</ecNumber>
    </recommendedName>
    <alternativeName>
        <fullName evidence="3">Phytanic acid oxidase</fullName>
    </alternativeName>
    <alternativeName>
        <fullName evidence="4">Phytanoyl-CoA alpha-hydroxylase</fullName>
    </alternativeName>
</protein>
<dbReference type="SUPFAM" id="SSF51197">
    <property type="entry name" value="Clavaminate synthase-like"/>
    <property type="match status" value="1"/>
</dbReference>
<organism evidence="5 6">
    <name type="scientific">Sipha flava</name>
    <name type="common">yellow sugarcane aphid</name>
    <dbReference type="NCBI Taxonomy" id="143950"/>
    <lineage>
        <taxon>Eukaryota</taxon>
        <taxon>Metazoa</taxon>
        <taxon>Ecdysozoa</taxon>
        <taxon>Arthropoda</taxon>
        <taxon>Hexapoda</taxon>
        <taxon>Insecta</taxon>
        <taxon>Pterygota</taxon>
        <taxon>Neoptera</taxon>
        <taxon>Paraneoptera</taxon>
        <taxon>Hemiptera</taxon>
        <taxon>Sternorrhyncha</taxon>
        <taxon>Aphidomorpha</taxon>
        <taxon>Aphidoidea</taxon>
        <taxon>Aphididae</taxon>
        <taxon>Sipha</taxon>
    </lineage>
</organism>
<dbReference type="Proteomes" id="UP000694846">
    <property type="component" value="Unplaced"/>
</dbReference>